<keyword evidence="2" id="KW-1185">Reference proteome</keyword>
<dbReference type="AlphaFoldDB" id="A0AAV4U326"/>
<evidence type="ECO:0000313" key="2">
    <source>
        <dbReference type="Proteomes" id="UP001054945"/>
    </source>
</evidence>
<protein>
    <submittedName>
        <fullName evidence="1">Uncharacterized protein</fullName>
    </submittedName>
</protein>
<name>A0AAV4U326_CAEEX</name>
<comment type="caution">
    <text evidence="1">The sequence shown here is derived from an EMBL/GenBank/DDBJ whole genome shotgun (WGS) entry which is preliminary data.</text>
</comment>
<reference evidence="1 2" key="1">
    <citation type="submission" date="2021-06" db="EMBL/GenBank/DDBJ databases">
        <title>Caerostris extrusa draft genome.</title>
        <authorList>
            <person name="Kono N."/>
            <person name="Arakawa K."/>
        </authorList>
    </citation>
    <scope>NUCLEOTIDE SEQUENCE [LARGE SCALE GENOMIC DNA]</scope>
</reference>
<sequence>MDLVQSEEGRKQNYKLRDVGAKALERSGFAFEEEGNDPDGELCCREEYPVIPPVLDDCRTIEEKFSQV</sequence>
<gene>
    <name evidence="1" type="ORF">CEXT_775631</name>
</gene>
<proteinExistence type="predicted"/>
<evidence type="ECO:0000313" key="1">
    <source>
        <dbReference type="EMBL" id="GIY52199.1"/>
    </source>
</evidence>
<accession>A0AAV4U326</accession>
<dbReference type="Proteomes" id="UP001054945">
    <property type="component" value="Unassembled WGS sequence"/>
</dbReference>
<dbReference type="EMBL" id="BPLR01012210">
    <property type="protein sequence ID" value="GIY52199.1"/>
    <property type="molecule type" value="Genomic_DNA"/>
</dbReference>
<organism evidence="1 2">
    <name type="scientific">Caerostris extrusa</name>
    <name type="common">Bark spider</name>
    <name type="synonym">Caerostris bankana</name>
    <dbReference type="NCBI Taxonomy" id="172846"/>
    <lineage>
        <taxon>Eukaryota</taxon>
        <taxon>Metazoa</taxon>
        <taxon>Ecdysozoa</taxon>
        <taxon>Arthropoda</taxon>
        <taxon>Chelicerata</taxon>
        <taxon>Arachnida</taxon>
        <taxon>Araneae</taxon>
        <taxon>Araneomorphae</taxon>
        <taxon>Entelegynae</taxon>
        <taxon>Araneoidea</taxon>
        <taxon>Araneidae</taxon>
        <taxon>Caerostris</taxon>
    </lineage>
</organism>